<gene>
    <name evidence="1" type="ORF">ASZ90_018553</name>
</gene>
<sequence length="532" mass="59868">MPTLLRFDAIRLFEASMECLNLAISSIGTLKRTEFRQPAATYAAEVGLIGAAAELSMSACLVQAYGQQAITMRSGQYKTAGRILHDFRQLIREAPYASEFLTQGIENPVNHRNKLYQCTLQFRILISARAGGLHAGRGLARETVVYQANNVTNFLELLSLSTKIHPYLSYIPRCMWYAEDRQIIIEDLTNRLRQAGTVERPEALASVFLALPDVPEETPEWVNAFDRVSVSPRQRDIAYLLNTLENALPVTLRRTGDEGANLNVVVRPEDPDALPIAPQYLRRQFNQIPDQYHADVGNANGRLDDGYIDVSPPEAVREIFALGIERSGILNESNSLNAHQSWPGIVSSLSIQGTSGPYWFFIRKTSDLGQLKAILQRVGEFGGRTLKTRIRECIYGIETIMDNRHLQKSDDMFGDLLTEIDSIDNNRNRLMEACERNYNNPRALPEELYEELQNVVELGKPIGPLLMQIISQGYPIEVIKYWPRMLCDCAQDLDDLPALIIVLATVELKHGHTAARKALRRIDFLFNGPSII</sequence>
<name>A0A0W8E5X8_9ZZZZ</name>
<reference evidence="1" key="1">
    <citation type="journal article" date="2015" name="Proc. Natl. Acad. Sci. U.S.A.">
        <title>Networks of energetic and metabolic interactions define dynamics in microbial communities.</title>
        <authorList>
            <person name="Embree M."/>
            <person name="Liu J.K."/>
            <person name="Al-Bassam M.M."/>
            <person name="Zengler K."/>
        </authorList>
    </citation>
    <scope>NUCLEOTIDE SEQUENCE</scope>
</reference>
<protein>
    <submittedName>
        <fullName evidence="1">Uncharacterized protein</fullName>
    </submittedName>
</protein>
<dbReference type="EMBL" id="LNQE01001861">
    <property type="protein sequence ID" value="KUG04027.1"/>
    <property type="molecule type" value="Genomic_DNA"/>
</dbReference>
<organism evidence="1">
    <name type="scientific">hydrocarbon metagenome</name>
    <dbReference type="NCBI Taxonomy" id="938273"/>
    <lineage>
        <taxon>unclassified sequences</taxon>
        <taxon>metagenomes</taxon>
        <taxon>ecological metagenomes</taxon>
    </lineage>
</organism>
<comment type="caution">
    <text evidence="1">The sequence shown here is derived from an EMBL/GenBank/DDBJ whole genome shotgun (WGS) entry which is preliminary data.</text>
</comment>
<evidence type="ECO:0000313" key="1">
    <source>
        <dbReference type="EMBL" id="KUG04027.1"/>
    </source>
</evidence>
<accession>A0A0W8E5X8</accession>
<dbReference type="AlphaFoldDB" id="A0A0W8E5X8"/>
<proteinExistence type="predicted"/>